<keyword evidence="2" id="KW-1003">Cell membrane</keyword>
<dbReference type="PANTHER" id="PTHR30213:SF0">
    <property type="entry name" value="UPF0761 MEMBRANE PROTEIN YIHY"/>
    <property type="match status" value="1"/>
</dbReference>
<feature type="transmembrane region" description="Helical" evidence="6">
    <location>
        <begin position="31"/>
        <end position="53"/>
    </location>
</feature>
<evidence type="ECO:0000256" key="4">
    <source>
        <dbReference type="ARBA" id="ARBA00022989"/>
    </source>
</evidence>
<dbReference type="RefSeq" id="WP_185623774.1">
    <property type="nucleotide sequence ID" value="NZ_JABGBW010000002.1"/>
</dbReference>
<keyword evidence="3 6" id="KW-0812">Transmembrane</keyword>
<evidence type="ECO:0000256" key="6">
    <source>
        <dbReference type="SAM" id="Phobius"/>
    </source>
</evidence>
<dbReference type="PANTHER" id="PTHR30213">
    <property type="entry name" value="INNER MEMBRANE PROTEIN YHJD"/>
    <property type="match status" value="1"/>
</dbReference>
<dbReference type="Proteomes" id="UP000713904">
    <property type="component" value="Unassembled WGS sequence"/>
</dbReference>
<accession>A0ABR6TK05</accession>
<feature type="transmembrane region" description="Helical" evidence="6">
    <location>
        <begin position="240"/>
        <end position="265"/>
    </location>
</feature>
<evidence type="ECO:0000313" key="7">
    <source>
        <dbReference type="EMBL" id="MBC2575746.1"/>
    </source>
</evidence>
<gene>
    <name evidence="7" type="ORF">HLB29_03510</name>
</gene>
<sequence>MLKKMKNYLKVILPVIGRFNVPDMYSRSAEIAFYLTITIFPTLIFIICALAYIPGLDVLLNSKNFVQIVPKDALLIIQSIVNSAVENKSIELLIFSFLLATWTASKAVKSIIKGQNMAFGFIENRNFFLLNLISMVYAVGFFVMTILSIGLLVYGKKINIFFNTTLGYHAILYLLFNILRFLLPIVSMTYIFLNLFTLSPCGELKYRETLPGSIITTILWLIFSFFYSFYANYFNSSKQIYGNISTIIVLMTWLYFCSMSVTIGYKINAILYFQRKIEQKNSSSKVR</sequence>
<dbReference type="PIRSF" id="PIRSF035875">
    <property type="entry name" value="RNase_BN"/>
    <property type="match status" value="1"/>
</dbReference>
<evidence type="ECO:0000256" key="1">
    <source>
        <dbReference type="ARBA" id="ARBA00004651"/>
    </source>
</evidence>
<feature type="transmembrane region" description="Helical" evidence="6">
    <location>
        <begin position="214"/>
        <end position="234"/>
    </location>
</feature>
<dbReference type="Pfam" id="PF03631">
    <property type="entry name" value="Virul_fac_BrkB"/>
    <property type="match status" value="1"/>
</dbReference>
<feature type="transmembrane region" description="Helical" evidence="6">
    <location>
        <begin position="128"/>
        <end position="154"/>
    </location>
</feature>
<evidence type="ECO:0000256" key="2">
    <source>
        <dbReference type="ARBA" id="ARBA00022475"/>
    </source>
</evidence>
<evidence type="ECO:0000256" key="5">
    <source>
        <dbReference type="ARBA" id="ARBA00023136"/>
    </source>
</evidence>
<comment type="caution">
    <text evidence="7">The sequence shown here is derived from an EMBL/GenBank/DDBJ whole genome shotgun (WGS) entry which is preliminary data.</text>
</comment>
<evidence type="ECO:0000256" key="3">
    <source>
        <dbReference type="ARBA" id="ARBA00022692"/>
    </source>
</evidence>
<feature type="transmembrane region" description="Helical" evidence="6">
    <location>
        <begin position="166"/>
        <end position="193"/>
    </location>
</feature>
<dbReference type="InterPro" id="IPR017039">
    <property type="entry name" value="Virul_fac_BrkB"/>
</dbReference>
<dbReference type="NCBIfam" id="TIGR00765">
    <property type="entry name" value="yihY_not_rbn"/>
    <property type="match status" value="1"/>
</dbReference>
<keyword evidence="4 6" id="KW-1133">Transmembrane helix</keyword>
<dbReference type="EMBL" id="JABGBW010000002">
    <property type="protein sequence ID" value="MBC2575746.1"/>
    <property type="molecule type" value="Genomic_DNA"/>
</dbReference>
<keyword evidence="5 6" id="KW-0472">Membrane</keyword>
<reference evidence="7 8" key="1">
    <citation type="submission" date="2020-05" db="EMBL/GenBank/DDBJ databases">
        <title>Draft genome of xy-202 and genomic insight in genome of the genus Peptostreptococcus.</title>
        <authorList>
            <person name="Zhang Z."/>
        </authorList>
    </citation>
    <scope>NUCLEOTIDE SEQUENCE [LARGE SCALE GENOMIC DNA]</scope>
    <source>
        <strain evidence="7 8">DSM 27025</strain>
    </source>
</reference>
<proteinExistence type="predicted"/>
<keyword evidence="8" id="KW-1185">Reference proteome</keyword>
<name>A0ABR6TK05_9FIRM</name>
<organism evidence="7 8">
    <name type="scientific">Peptostreptococcus canis</name>
    <dbReference type="NCBI Taxonomy" id="1159213"/>
    <lineage>
        <taxon>Bacteria</taxon>
        <taxon>Bacillati</taxon>
        <taxon>Bacillota</taxon>
        <taxon>Clostridia</taxon>
        <taxon>Peptostreptococcales</taxon>
        <taxon>Peptostreptococcaceae</taxon>
        <taxon>Peptostreptococcus</taxon>
    </lineage>
</organism>
<comment type="subcellular location">
    <subcellularLocation>
        <location evidence="1">Cell membrane</location>
        <topology evidence="1">Multi-pass membrane protein</topology>
    </subcellularLocation>
</comment>
<evidence type="ECO:0000313" key="8">
    <source>
        <dbReference type="Proteomes" id="UP000713904"/>
    </source>
</evidence>
<protein>
    <submittedName>
        <fullName evidence="7">YihY/virulence factor BrkB family protein</fullName>
    </submittedName>
</protein>